<comment type="subcellular location">
    <subcellularLocation>
        <location evidence="1">Cell membrane</location>
        <topology evidence="1">Multi-pass membrane protein</topology>
    </subcellularLocation>
</comment>
<feature type="region of interest" description="Disordered" evidence="7">
    <location>
        <begin position="1"/>
        <end position="35"/>
    </location>
</feature>
<evidence type="ECO:0000256" key="6">
    <source>
        <dbReference type="ARBA" id="ARBA00023136"/>
    </source>
</evidence>
<dbReference type="InterPro" id="IPR010290">
    <property type="entry name" value="TM_effector"/>
</dbReference>
<feature type="transmembrane region" description="Helical" evidence="8">
    <location>
        <begin position="342"/>
        <end position="359"/>
    </location>
</feature>
<dbReference type="GO" id="GO:0022857">
    <property type="term" value="F:transmembrane transporter activity"/>
    <property type="evidence" value="ECO:0007669"/>
    <property type="project" value="InterPro"/>
</dbReference>
<dbReference type="PANTHER" id="PTHR23513">
    <property type="entry name" value="INTEGRAL MEMBRANE EFFLUX PROTEIN-RELATED"/>
    <property type="match status" value="1"/>
</dbReference>
<feature type="transmembrane region" description="Helical" evidence="8">
    <location>
        <begin position="81"/>
        <end position="102"/>
    </location>
</feature>
<accession>A0AAU3GKX1</accession>
<gene>
    <name evidence="10" type="ORF">OG626_02310</name>
</gene>
<dbReference type="Gene3D" id="1.20.1250.20">
    <property type="entry name" value="MFS general substrate transporter like domains"/>
    <property type="match status" value="1"/>
</dbReference>
<keyword evidence="2" id="KW-0813">Transport</keyword>
<evidence type="ECO:0000313" key="10">
    <source>
        <dbReference type="EMBL" id="WTY93800.1"/>
    </source>
</evidence>
<dbReference type="EMBL" id="CP109535">
    <property type="protein sequence ID" value="WTY93800.1"/>
    <property type="molecule type" value="Genomic_DNA"/>
</dbReference>
<dbReference type="InterPro" id="IPR020846">
    <property type="entry name" value="MFS_dom"/>
</dbReference>
<evidence type="ECO:0000259" key="9">
    <source>
        <dbReference type="PROSITE" id="PS50850"/>
    </source>
</evidence>
<dbReference type="AlphaFoldDB" id="A0AAU3GKX1"/>
<protein>
    <submittedName>
        <fullName evidence="10">MFS transporter</fullName>
    </submittedName>
</protein>
<evidence type="ECO:0000256" key="1">
    <source>
        <dbReference type="ARBA" id="ARBA00004651"/>
    </source>
</evidence>
<dbReference type="PROSITE" id="PS50850">
    <property type="entry name" value="MFS"/>
    <property type="match status" value="1"/>
</dbReference>
<evidence type="ECO:0000256" key="2">
    <source>
        <dbReference type="ARBA" id="ARBA00022448"/>
    </source>
</evidence>
<proteinExistence type="predicted"/>
<evidence type="ECO:0000256" key="3">
    <source>
        <dbReference type="ARBA" id="ARBA00022475"/>
    </source>
</evidence>
<keyword evidence="4 8" id="KW-0812">Transmembrane</keyword>
<feature type="domain" description="Major facilitator superfamily (MFS) profile" evidence="9">
    <location>
        <begin position="214"/>
        <end position="446"/>
    </location>
</feature>
<name>A0AAU3GKX1_9ACTN</name>
<keyword evidence="6 8" id="KW-0472">Membrane</keyword>
<dbReference type="Pfam" id="PF05977">
    <property type="entry name" value="MFS_3"/>
    <property type="match status" value="1"/>
</dbReference>
<feature type="transmembrane region" description="Helical" evidence="8">
    <location>
        <begin position="54"/>
        <end position="75"/>
    </location>
</feature>
<feature type="transmembrane region" description="Helical" evidence="8">
    <location>
        <begin position="200"/>
        <end position="224"/>
    </location>
</feature>
<feature type="transmembrane region" description="Helical" evidence="8">
    <location>
        <begin position="138"/>
        <end position="156"/>
    </location>
</feature>
<dbReference type="CDD" id="cd06173">
    <property type="entry name" value="MFS_MefA_like"/>
    <property type="match status" value="1"/>
</dbReference>
<evidence type="ECO:0000256" key="8">
    <source>
        <dbReference type="SAM" id="Phobius"/>
    </source>
</evidence>
<evidence type="ECO:0000256" key="5">
    <source>
        <dbReference type="ARBA" id="ARBA00022989"/>
    </source>
</evidence>
<keyword evidence="3" id="KW-1003">Cell membrane</keyword>
<reference evidence="10" key="1">
    <citation type="submission" date="2022-10" db="EMBL/GenBank/DDBJ databases">
        <title>The complete genomes of actinobacterial strains from the NBC collection.</title>
        <authorList>
            <person name="Joergensen T.S."/>
            <person name="Alvarez Arevalo M."/>
            <person name="Sterndorff E.B."/>
            <person name="Faurdal D."/>
            <person name="Vuksanovic O."/>
            <person name="Mourched A.-S."/>
            <person name="Charusanti P."/>
            <person name="Shaw S."/>
            <person name="Blin K."/>
            <person name="Weber T."/>
        </authorList>
    </citation>
    <scope>NUCLEOTIDE SEQUENCE</scope>
    <source>
        <strain evidence="10">NBC_01401</strain>
    </source>
</reference>
<feature type="transmembrane region" description="Helical" evidence="8">
    <location>
        <begin position="257"/>
        <end position="278"/>
    </location>
</feature>
<feature type="transmembrane region" description="Helical" evidence="8">
    <location>
        <begin position="380"/>
        <end position="405"/>
    </location>
</feature>
<dbReference type="GO" id="GO:0005886">
    <property type="term" value="C:plasma membrane"/>
    <property type="evidence" value="ECO:0007669"/>
    <property type="project" value="UniProtKB-SubCell"/>
</dbReference>
<feature type="transmembrane region" description="Helical" evidence="8">
    <location>
        <begin position="319"/>
        <end position="336"/>
    </location>
</feature>
<dbReference type="SUPFAM" id="SSF103473">
    <property type="entry name" value="MFS general substrate transporter"/>
    <property type="match status" value="1"/>
</dbReference>
<evidence type="ECO:0000256" key="7">
    <source>
        <dbReference type="SAM" id="MobiDB-lite"/>
    </source>
</evidence>
<sequence>MADHERGGLPAGAPAADAGRDPPPPAGPAAAVGGAGRQGSFASLRNRNYRRFSIGQTLSVAGNWMQNIAVGWLTLELTHSGTMLGIVTAARYLPILLLGAWGGLMVDRHDTRRLLLLTQICFAVQAALLTVLSWTHSVTLPLLIGLMLVLGVTSVFDNPARQKLISELVDRAHLANAIAINSTFVNTAKLAGPGVAGSVIATLGVAPCFALDTVSFLAVIVSLLRLRTEEMYPAEREVRAKGQIRAGLAYIRRTPELLYPMIMVYVTGILTWEFPVSLPLLTTSAFGAGPVGYGTAMAVMSVGGVLGGLVAVRRRRLSTRSLSVSAMIWGVLIIAAARAPSLPLAMVALVFVGSASITFNSSAKTLMQLTAVPQMRGRVLSVWAMGWQGGTVVGGPAVGAIGASWGARSALLVGGLAAAAVGVAVLALTVFVRHSPRQGTGGSCKK</sequence>
<dbReference type="PANTHER" id="PTHR23513:SF11">
    <property type="entry name" value="STAPHYLOFERRIN A TRANSPORTER"/>
    <property type="match status" value="1"/>
</dbReference>
<keyword evidence="5 8" id="KW-1133">Transmembrane helix</keyword>
<organism evidence="10">
    <name type="scientific">Streptomyces sp. NBC_01401</name>
    <dbReference type="NCBI Taxonomy" id="2903854"/>
    <lineage>
        <taxon>Bacteria</taxon>
        <taxon>Bacillati</taxon>
        <taxon>Actinomycetota</taxon>
        <taxon>Actinomycetes</taxon>
        <taxon>Kitasatosporales</taxon>
        <taxon>Streptomycetaceae</taxon>
        <taxon>Streptomyces</taxon>
    </lineage>
</organism>
<dbReference type="InterPro" id="IPR036259">
    <property type="entry name" value="MFS_trans_sf"/>
</dbReference>
<feature type="transmembrane region" description="Helical" evidence="8">
    <location>
        <begin position="411"/>
        <end position="432"/>
    </location>
</feature>
<evidence type="ECO:0000256" key="4">
    <source>
        <dbReference type="ARBA" id="ARBA00022692"/>
    </source>
</evidence>
<feature type="transmembrane region" description="Helical" evidence="8">
    <location>
        <begin position="290"/>
        <end position="312"/>
    </location>
</feature>